<evidence type="ECO:0000256" key="6">
    <source>
        <dbReference type="ARBA" id="ARBA00022769"/>
    </source>
</evidence>
<evidence type="ECO:0000256" key="3">
    <source>
        <dbReference type="ARBA" id="ARBA00022737"/>
    </source>
</evidence>
<dbReference type="Gene3D" id="1.20.1580.10">
    <property type="entry name" value="ABC transporter ATPase like domain"/>
    <property type="match status" value="1"/>
</dbReference>
<name>A0A644YFL0_9ZZZZ</name>
<evidence type="ECO:0000256" key="5">
    <source>
        <dbReference type="ARBA" id="ARBA00022763"/>
    </source>
</evidence>
<comment type="caution">
    <text evidence="11">The sequence shown here is derived from an EMBL/GenBank/DDBJ whole genome shotgun (WGS) entry which is preliminary data.</text>
</comment>
<gene>
    <name evidence="11" type="primary">uvrA_38</name>
    <name evidence="11" type="ORF">SDC9_73263</name>
</gene>
<dbReference type="EMBL" id="VSSQ01004818">
    <property type="protein sequence ID" value="MPM26758.1"/>
    <property type="molecule type" value="Genomic_DNA"/>
</dbReference>
<comment type="subcellular location">
    <subcellularLocation>
        <location evidence="1">Cytoplasm</location>
    </subcellularLocation>
</comment>
<sequence>MSGGEAQRLKLAVELLANRGRKNLYLIDEPTTGLHPLDVEKFLKLLDRMVDSGSTVVVVEHNQQIIGAADWIIDLGPGGGTAGGEVIAEGVPSVIRNDKNSVTGKFI</sequence>
<keyword evidence="10" id="KW-0234">DNA repair</keyword>
<organism evidence="11">
    <name type="scientific">bioreactor metagenome</name>
    <dbReference type="NCBI Taxonomy" id="1076179"/>
    <lineage>
        <taxon>unclassified sequences</taxon>
        <taxon>metagenomes</taxon>
        <taxon>ecological metagenomes</taxon>
    </lineage>
</organism>
<dbReference type="PANTHER" id="PTHR43152">
    <property type="entry name" value="UVRABC SYSTEM PROTEIN A"/>
    <property type="match status" value="1"/>
</dbReference>
<dbReference type="GO" id="GO:0003677">
    <property type="term" value="F:DNA binding"/>
    <property type="evidence" value="ECO:0007669"/>
    <property type="project" value="UniProtKB-KW"/>
</dbReference>
<reference evidence="11" key="1">
    <citation type="submission" date="2019-08" db="EMBL/GenBank/DDBJ databases">
        <authorList>
            <person name="Kucharzyk K."/>
            <person name="Murdoch R.W."/>
            <person name="Higgins S."/>
            <person name="Loffler F."/>
        </authorList>
    </citation>
    <scope>NUCLEOTIDE SEQUENCE</scope>
</reference>
<evidence type="ECO:0000256" key="8">
    <source>
        <dbReference type="ARBA" id="ARBA00022881"/>
    </source>
</evidence>
<evidence type="ECO:0000256" key="9">
    <source>
        <dbReference type="ARBA" id="ARBA00023125"/>
    </source>
</evidence>
<dbReference type="GO" id="GO:0005524">
    <property type="term" value="F:ATP binding"/>
    <property type="evidence" value="ECO:0007669"/>
    <property type="project" value="UniProtKB-KW"/>
</dbReference>
<dbReference type="InterPro" id="IPR027417">
    <property type="entry name" value="P-loop_NTPase"/>
</dbReference>
<keyword evidence="6" id="KW-0228">DNA excision</keyword>
<evidence type="ECO:0000313" key="11">
    <source>
        <dbReference type="EMBL" id="MPM26758.1"/>
    </source>
</evidence>
<dbReference type="AlphaFoldDB" id="A0A644YFL0"/>
<accession>A0A644YFL0</accession>
<dbReference type="SUPFAM" id="SSF52540">
    <property type="entry name" value="P-loop containing nucleoside triphosphate hydrolases"/>
    <property type="match status" value="1"/>
</dbReference>
<evidence type="ECO:0000256" key="7">
    <source>
        <dbReference type="ARBA" id="ARBA00022840"/>
    </source>
</evidence>
<evidence type="ECO:0000256" key="10">
    <source>
        <dbReference type="ARBA" id="ARBA00023204"/>
    </source>
</evidence>
<keyword evidence="4" id="KW-0547">Nucleotide-binding</keyword>
<evidence type="ECO:0000256" key="4">
    <source>
        <dbReference type="ARBA" id="ARBA00022741"/>
    </source>
</evidence>
<dbReference type="GO" id="GO:0006281">
    <property type="term" value="P:DNA repair"/>
    <property type="evidence" value="ECO:0007669"/>
    <property type="project" value="UniProtKB-KW"/>
</dbReference>
<proteinExistence type="predicted"/>
<keyword evidence="7" id="KW-0067">ATP-binding</keyword>
<evidence type="ECO:0000256" key="1">
    <source>
        <dbReference type="ARBA" id="ARBA00004496"/>
    </source>
</evidence>
<dbReference type="PANTHER" id="PTHR43152:SF1">
    <property type="entry name" value="UVRA PROTEIN"/>
    <property type="match status" value="1"/>
</dbReference>
<evidence type="ECO:0000256" key="2">
    <source>
        <dbReference type="ARBA" id="ARBA00022490"/>
    </source>
</evidence>
<dbReference type="Gene3D" id="3.40.50.300">
    <property type="entry name" value="P-loop containing nucleotide triphosphate hydrolases"/>
    <property type="match status" value="1"/>
</dbReference>
<keyword evidence="2" id="KW-0963">Cytoplasm</keyword>
<keyword evidence="3" id="KW-0677">Repeat</keyword>
<protein>
    <submittedName>
        <fullName evidence="11">UvrABC system protein A</fullName>
    </submittedName>
</protein>
<keyword evidence="8" id="KW-0267">Excision nuclease</keyword>
<keyword evidence="5" id="KW-0227">DNA damage</keyword>
<dbReference type="GO" id="GO:0004518">
    <property type="term" value="F:nuclease activity"/>
    <property type="evidence" value="ECO:0007669"/>
    <property type="project" value="UniProtKB-KW"/>
</dbReference>
<keyword evidence="9" id="KW-0238">DNA-binding</keyword>
<dbReference type="GO" id="GO:0005737">
    <property type="term" value="C:cytoplasm"/>
    <property type="evidence" value="ECO:0007669"/>
    <property type="project" value="UniProtKB-SubCell"/>
</dbReference>